<organism evidence="1 2">
    <name type="scientific">Legionella bozemanae</name>
    <name type="common">Fluoribacter bozemanae</name>
    <dbReference type="NCBI Taxonomy" id="447"/>
    <lineage>
        <taxon>Bacteria</taxon>
        <taxon>Pseudomonadati</taxon>
        <taxon>Pseudomonadota</taxon>
        <taxon>Gammaproteobacteria</taxon>
        <taxon>Legionellales</taxon>
        <taxon>Legionellaceae</taxon>
        <taxon>Legionella</taxon>
    </lineage>
</organism>
<dbReference type="AlphaFoldDB" id="A0A0W0S186"/>
<comment type="caution">
    <text evidence="1">The sequence shown here is derived from an EMBL/GenBank/DDBJ whole genome shotgun (WGS) entry which is preliminary data.</text>
</comment>
<accession>A0A0W0S186</accession>
<gene>
    <name evidence="1" type="ORF">Lboz_0155</name>
</gene>
<name>A0A0W0S186_LEGBO</name>
<proteinExistence type="predicted"/>
<dbReference type="RefSeq" id="WP_176580213.1">
    <property type="nucleotide sequence ID" value="NZ_CAAAIY010000003.1"/>
</dbReference>
<evidence type="ECO:0000313" key="1">
    <source>
        <dbReference type="EMBL" id="KTC77202.1"/>
    </source>
</evidence>
<reference evidence="1 2" key="1">
    <citation type="submission" date="2015-11" db="EMBL/GenBank/DDBJ databases">
        <title>Genomic analysis of 38 Legionella species identifies large and diverse effector repertoires.</title>
        <authorList>
            <person name="Burstein D."/>
            <person name="Amaro F."/>
            <person name="Zusman T."/>
            <person name="Lifshitz Z."/>
            <person name="Cohen O."/>
            <person name="Gilbert J.A."/>
            <person name="Pupko T."/>
            <person name="Shuman H.A."/>
            <person name="Segal G."/>
        </authorList>
    </citation>
    <scope>NUCLEOTIDE SEQUENCE [LARGE SCALE GENOMIC DNA]</scope>
    <source>
        <strain evidence="1 2">WIGA</strain>
    </source>
</reference>
<keyword evidence="2" id="KW-1185">Reference proteome</keyword>
<dbReference type="PATRIC" id="fig|447.4.peg.165"/>
<dbReference type="EMBL" id="LNXU01000002">
    <property type="protein sequence ID" value="KTC77202.1"/>
    <property type="molecule type" value="Genomic_DNA"/>
</dbReference>
<dbReference type="Proteomes" id="UP000054695">
    <property type="component" value="Unassembled WGS sequence"/>
</dbReference>
<protein>
    <submittedName>
        <fullName evidence="1">Uncharacterized protein</fullName>
    </submittedName>
</protein>
<sequence length="915" mass="104634">MNTDKEIHHFLESMASLRKEKSELFNSDTNSPINFVLCTHVLPDGIGDLVHLKDFADYLESVPHTNITRVAFVLDTDMEKAASILEVGQSENYYLIPYTVNENGALVLTDKGQGALKALQQAGILERSDFRMQISAQLQISDKNTFLNANGIFTQHDWLSFFEIRPGISAHQTKPYAQGLVYMGLEKHNKETGIKLNETISQLSNELDSQKISKKDIIDQHIKSPLVKKIVSQAISQDCFIATGYLHTKLTKQAYLTLVSKISEQKNILITSNQLNPATLKEMDLSSLSQAGIGHIVFHNSDGSESIIKIGDGQRQIDVLQMKDCSNDEINALFAIADTTCAAGDTSIGQVMSSLSLPFFDVVDNKRYFLDNQFLKFIQELNEHQPLYDYINACVHLVTEDEINQEMLQKMIEIATEQRSVLLKQWQQITATIHQEFNAYDGLLRFVEENATYQFFALAAQELSRDLEGEKGSIFLQKYQEDFFNYLIHTEKTELLIKLLETRKLEQTTVLKIFEEKNNKIFKLILNADDDRLITSILHHLDAQNQQYFLSNIFLRCAQNAGGNQWIKDKYADFVDCRSLENFSIDITMDIDEDYIIALCKKALEDNDEEYFKKLSSETLSSLFQILPTHLLPSGIEAILKTGISEEYLSDNYDVDAEEMMYPPETSENDAMDVKQQTLSALLSLPISDIDKHEFVLLLDQPIELIKKEALDWLHSDLYEQNVCNQVEQILTNYVHARLKEQTLNRLFSLPISEEDKEELVLLIDQPVEVLNKEASAWRDSTFYEQQLSQQIAQILMDLSRAIQPQSTYKPPKEYSNHKSFLFFSSTHSPSTKNSQHHPLEKEHVLQTIQTLPISAADKEQLAHVLDESKESILAEADMWQAPKSFYDKKTEDYVAKLLTDYATQLEDNIMNKKR</sequence>
<evidence type="ECO:0000313" key="2">
    <source>
        <dbReference type="Proteomes" id="UP000054695"/>
    </source>
</evidence>